<evidence type="ECO:0000256" key="9">
    <source>
        <dbReference type="ARBA" id="ARBA00023012"/>
    </source>
</evidence>
<dbReference type="InterPro" id="IPR004358">
    <property type="entry name" value="Sig_transdc_His_kin-like_C"/>
</dbReference>
<evidence type="ECO:0000256" key="4">
    <source>
        <dbReference type="ARBA" id="ARBA00022553"/>
    </source>
</evidence>
<dbReference type="InterPro" id="IPR005467">
    <property type="entry name" value="His_kinase_dom"/>
</dbReference>
<dbReference type="PROSITE" id="PS50109">
    <property type="entry name" value="HIS_KIN"/>
    <property type="match status" value="1"/>
</dbReference>
<keyword evidence="10 11" id="KW-0472">Membrane</keyword>
<keyword evidence="4" id="KW-0597">Phosphoprotein</keyword>
<dbReference type="PROSITE" id="PS50885">
    <property type="entry name" value="HAMP"/>
    <property type="match status" value="1"/>
</dbReference>
<evidence type="ECO:0000256" key="6">
    <source>
        <dbReference type="ARBA" id="ARBA00022692"/>
    </source>
</evidence>
<evidence type="ECO:0000313" key="15">
    <source>
        <dbReference type="Proteomes" id="UP001614394"/>
    </source>
</evidence>
<evidence type="ECO:0000256" key="7">
    <source>
        <dbReference type="ARBA" id="ARBA00022777"/>
    </source>
</evidence>
<keyword evidence="15" id="KW-1185">Reference proteome</keyword>
<comment type="subcellular location">
    <subcellularLocation>
        <location evidence="2">Cell membrane</location>
    </subcellularLocation>
</comment>
<keyword evidence="5" id="KW-0808">Transferase</keyword>
<dbReference type="Pfam" id="PF00672">
    <property type="entry name" value="HAMP"/>
    <property type="match status" value="1"/>
</dbReference>
<comment type="caution">
    <text evidence="14">The sequence shown here is derived from an EMBL/GenBank/DDBJ whole genome shotgun (WGS) entry which is preliminary data.</text>
</comment>
<name>A0ABW8C025_9ACTN</name>
<dbReference type="GO" id="GO:0016301">
    <property type="term" value="F:kinase activity"/>
    <property type="evidence" value="ECO:0007669"/>
    <property type="project" value="UniProtKB-KW"/>
</dbReference>
<comment type="catalytic activity">
    <reaction evidence="1">
        <text>ATP + protein L-histidine = ADP + protein N-phospho-L-histidine.</text>
        <dbReference type="EC" id="2.7.13.3"/>
    </reaction>
</comment>
<evidence type="ECO:0000259" key="13">
    <source>
        <dbReference type="PROSITE" id="PS50885"/>
    </source>
</evidence>
<protein>
    <recommendedName>
        <fullName evidence="3">histidine kinase</fullName>
        <ecNumber evidence="3">2.7.13.3</ecNumber>
    </recommendedName>
</protein>
<dbReference type="Pfam" id="PF02518">
    <property type="entry name" value="HATPase_c"/>
    <property type="match status" value="1"/>
</dbReference>
<feature type="domain" description="HAMP" evidence="13">
    <location>
        <begin position="185"/>
        <end position="243"/>
    </location>
</feature>
<evidence type="ECO:0000256" key="5">
    <source>
        <dbReference type="ARBA" id="ARBA00022679"/>
    </source>
</evidence>
<dbReference type="InterPro" id="IPR036097">
    <property type="entry name" value="HisK_dim/P_sf"/>
</dbReference>
<dbReference type="InterPro" id="IPR050428">
    <property type="entry name" value="TCS_sensor_his_kinase"/>
</dbReference>
<dbReference type="SUPFAM" id="SSF158472">
    <property type="entry name" value="HAMP domain-like"/>
    <property type="match status" value="1"/>
</dbReference>
<evidence type="ECO:0000256" key="3">
    <source>
        <dbReference type="ARBA" id="ARBA00012438"/>
    </source>
</evidence>
<dbReference type="InterPro" id="IPR003594">
    <property type="entry name" value="HATPase_dom"/>
</dbReference>
<proteinExistence type="predicted"/>
<evidence type="ECO:0000256" key="8">
    <source>
        <dbReference type="ARBA" id="ARBA00022989"/>
    </source>
</evidence>
<dbReference type="InterPro" id="IPR036890">
    <property type="entry name" value="HATPase_C_sf"/>
</dbReference>
<reference evidence="14 15" key="1">
    <citation type="submission" date="2024-10" db="EMBL/GenBank/DDBJ databases">
        <title>The Natural Products Discovery Center: Release of the First 8490 Sequenced Strains for Exploring Actinobacteria Biosynthetic Diversity.</title>
        <authorList>
            <person name="Kalkreuter E."/>
            <person name="Kautsar S.A."/>
            <person name="Yang D."/>
            <person name="Bader C.D."/>
            <person name="Teijaro C.N."/>
            <person name="Fluegel L."/>
            <person name="Davis C.M."/>
            <person name="Simpson J.R."/>
            <person name="Lauterbach L."/>
            <person name="Steele A.D."/>
            <person name="Gui C."/>
            <person name="Meng S."/>
            <person name="Li G."/>
            <person name="Viehrig K."/>
            <person name="Ye F."/>
            <person name="Su P."/>
            <person name="Kiefer A.F."/>
            <person name="Nichols A."/>
            <person name="Cepeda A.J."/>
            <person name="Yan W."/>
            <person name="Fan B."/>
            <person name="Jiang Y."/>
            <person name="Adhikari A."/>
            <person name="Zheng C.-J."/>
            <person name="Schuster L."/>
            <person name="Cowan T.M."/>
            <person name="Smanski M.J."/>
            <person name="Chevrette M.G."/>
            <person name="De Carvalho L.P.S."/>
            <person name="Shen B."/>
        </authorList>
    </citation>
    <scope>NUCLEOTIDE SEQUENCE [LARGE SCALE GENOMIC DNA]</scope>
    <source>
        <strain evidence="14 15">NPDC053399</strain>
    </source>
</reference>
<organism evidence="14 15">
    <name type="scientific">Streptomyces fildesensis</name>
    <dbReference type="NCBI Taxonomy" id="375757"/>
    <lineage>
        <taxon>Bacteria</taxon>
        <taxon>Bacillati</taxon>
        <taxon>Actinomycetota</taxon>
        <taxon>Actinomycetes</taxon>
        <taxon>Kitasatosporales</taxon>
        <taxon>Streptomycetaceae</taxon>
        <taxon>Streptomyces</taxon>
    </lineage>
</organism>
<feature type="transmembrane region" description="Helical" evidence="11">
    <location>
        <begin position="20"/>
        <end position="43"/>
    </location>
</feature>
<dbReference type="PANTHER" id="PTHR45436:SF5">
    <property type="entry name" value="SENSOR HISTIDINE KINASE TRCS"/>
    <property type="match status" value="1"/>
</dbReference>
<dbReference type="Proteomes" id="UP001614394">
    <property type="component" value="Unassembled WGS sequence"/>
</dbReference>
<dbReference type="CDD" id="cd00082">
    <property type="entry name" value="HisKA"/>
    <property type="match status" value="1"/>
</dbReference>
<evidence type="ECO:0000256" key="2">
    <source>
        <dbReference type="ARBA" id="ARBA00004236"/>
    </source>
</evidence>
<accession>A0ABW8C025</accession>
<dbReference type="EMBL" id="JBITYG010000001">
    <property type="protein sequence ID" value="MFI9099167.1"/>
    <property type="molecule type" value="Genomic_DNA"/>
</dbReference>
<dbReference type="Pfam" id="PF00512">
    <property type="entry name" value="HisKA"/>
    <property type="match status" value="1"/>
</dbReference>
<dbReference type="SUPFAM" id="SSF55874">
    <property type="entry name" value="ATPase domain of HSP90 chaperone/DNA topoisomerase II/histidine kinase"/>
    <property type="match status" value="1"/>
</dbReference>
<evidence type="ECO:0000313" key="14">
    <source>
        <dbReference type="EMBL" id="MFI9099167.1"/>
    </source>
</evidence>
<sequence length="478" mass="50648">MTGTRGMARWRRHRPLRTRLAVAASAAVALVAVGVCAAAFFVIRYELVHQLDLHLTQSATLVKQQHRGESPQVVAGECVFLSAPACSQIVPADPAADPREPYPLPVAGPVREVAAGDRPAYFSNITLSGHPARMFTSGFGGGRALQVAVRSDTVEQGVRQAAWLLAGVGGTGVLLAALLGYWVSRTGLAPVARLTATAERIAATRDARHRIELPAGPEHRQDEVTRLATAFNTMLGELEQSVAAQRRLVADASHELRTPLTALRTNADLLARADRLTDAQRDRASGALQRQLREVTQLVNDLIELARDEEPLPLVEDVGLADLAGHAVRAARGHWPDVPFTLTTDPAAAPAHVPGVPARLSRLLTNLLDNAAKFSPPGAPVEVALTRLGSGSRPGDSVELTVRDHGPGIAPQDAPYVFDRFYRADSARALPGSGLGLAMARQIAHAHGATITAEPAPGGGALFRVSFQDPHPGGTSQR</sequence>
<dbReference type="SMART" id="SM00388">
    <property type="entry name" value="HisKA"/>
    <property type="match status" value="1"/>
</dbReference>
<feature type="domain" description="Histidine kinase" evidence="12">
    <location>
        <begin position="251"/>
        <end position="471"/>
    </location>
</feature>
<dbReference type="EC" id="2.7.13.3" evidence="3"/>
<dbReference type="PANTHER" id="PTHR45436">
    <property type="entry name" value="SENSOR HISTIDINE KINASE YKOH"/>
    <property type="match status" value="1"/>
</dbReference>
<dbReference type="PRINTS" id="PR00344">
    <property type="entry name" value="BCTRLSENSOR"/>
</dbReference>
<dbReference type="CDD" id="cd06225">
    <property type="entry name" value="HAMP"/>
    <property type="match status" value="1"/>
</dbReference>
<dbReference type="RefSeq" id="WP_399643431.1">
    <property type="nucleotide sequence ID" value="NZ_JBITYG010000001.1"/>
</dbReference>
<evidence type="ECO:0000256" key="11">
    <source>
        <dbReference type="SAM" id="Phobius"/>
    </source>
</evidence>
<dbReference type="SMART" id="SM00304">
    <property type="entry name" value="HAMP"/>
    <property type="match status" value="1"/>
</dbReference>
<gene>
    <name evidence="14" type="ORF">ACIGXA_01485</name>
</gene>
<keyword evidence="6 11" id="KW-0812">Transmembrane</keyword>
<dbReference type="SUPFAM" id="SSF47384">
    <property type="entry name" value="Homodimeric domain of signal transducing histidine kinase"/>
    <property type="match status" value="1"/>
</dbReference>
<evidence type="ECO:0000256" key="1">
    <source>
        <dbReference type="ARBA" id="ARBA00000085"/>
    </source>
</evidence>
<keyword evidence="7 14" id="KW-0418">Kinase</keyword>
<feature type="transmembrane region" description="Helical" evidence="11">
    <location>
        <begin position="161"/>
        <end position="183"/>
    </location>
</feature>
<dbReference type="InterPro" id="IPR003660">
    <property type="entry name" value="HAMP_dom"/>
</dbReference>
<dbReference type="InterPro" id="IPR003661">
    <property type="entry name" value="HisK_dim/P_dom"/>
</dbReference>
<dbReference type="Gene3D" id="3.30.565.10">
    <property type="entry name" value="Histidine kinase-like ATPase, C-terminal domain"/>
    <property type="match status" value="1"/>
</dbReference>
<keyword evidence="8 11" id="KW-1133">Transmembrane helix</keyword>
<dbReference type="Gene3D" id="6.10.340.10">
    <property type="match status" value="1"/>
</dbReference>
<evidence type="ECO:0000259" key="12">
    <source>
        <dbReference type="PROSITE" id="PS50109"/>
    </source>
</evidence>
<keyword evidence="9" id="KW-0902">Two-component regulatory system</keyword>
<evidence type="ECO:0000256" key="10">
    <source>
        <dbReference type="ARBA" id="ARBA00023136"/>
    </source>
</evidence>
<dbReference type="SMART" id="SM00387">
    <property type="entry name" value="HATPase_c"/>
    <property type="match status" value="1"/>
</dbReference>
<dbReference type="Gene3D" id="1.10.287.130">
    <property type="match status" value="1"/>
</dbReference>
<dbReference type="CDD" id="cd00075">
    <property type="entry name" value="HATPase"/>
    <property type="match status" value="1"/>
</dbReference>